<evidence type="ECO:0000256" key="1">
    <source>
        <dbReference type="SAM" id="MobiDB-lite"/>
    </source>
</evidence>
<organism evidence="3 4">
    <name type="scientific">Nocardiopsis eucommiae</name>
    <dbReference type="NCBI Taxonomy" id="2831970"/>
    <lineage>
        <taxon>Bacteria</taxon>
        <taxon>Bacillati</taxon>
        <taxon>Actinomycetota</taxon>
        <taxon>Actinomycetes</taxon>
        <taxon>Streptosporangiales</taxon>
        <taxon>Nocardiopsidaceae</taxon>
        <taxon>Nocardiopsis</taxon>
    </lineage>
</organism>
<feature type="compositionally biased region" description="Polar residues" evidence="1">
    <location>
        <begin position="139"/>
        <end position="156"/>
    </location>
</feature>
<protein>
    <recommendedName>
        <fullName evidence="5">Cell division protein FtsL</fullName>
    </recommendedName>
</protein>
<gene>
    <name evidence="3" type="ORF">KGD82_18530</name>
</gene>
<keyword evidence="2" id="KW-0812">Transmembrane</keyword>
<feature type="transmembrane region" description="Helical" evidence="2">
    <location>
        <begin position="55"/>
        <end position="75"/>
    </location>
</feature>
<evidence type="ECO:0000313" key="3">
    <source>
        <dbReference type="EMBL" id="QVJ00612.1"/>
    </source>
</evidence>
<dbReference type="EMBL" id="CP074402">
    <property type="protein sequence ID" value="QVJ00612.1"/>
    <property type="molecule type" value="Genomic_DNA"/>
</dbReference>
<sequence length="156" mass="16589">MGTKTDTRRTTTKGRATTTRRTGATKRPTAPKRPARPAATTRTTRPDGSGPAPKIPFVLLILCLLGGALVALLVLRSVVAQEAYTITSLQSENREMSYVEQELEKSVAHLETSERIANDAEEMGMEQGDAPLFLDLDSGQISGDNGTDTGNAGSGE</sequence>
<name>A0A975L8G6_9ACTN</name>
<feature type="region of interest" description="Disordered" evidence="1">
    <location>
        <begin position="133"/>
        <end position="156"/>
    </location>
</feature>
<evidence type="ECO:0008006" key="5">
    <source>
        <dbReference type="Google" id="ProtNLM"/>
    </source>
</evidence>
<reference evidence="3" key="1">
    <citation type="submission" date="2021-05" db="EMBL/GenBank/DDBJ databases">
        <authorList>
            <person name="Kaiqin L."/>
            <person name="Jian G."/>
        </authorList>
    </citation>
    <scope>NUCLEOTIDE SEQUENCE</scope>
    <source>
        <strain evidence="3">HDS5</strain>
    </source>
</reference>
<dbReference type="AlphaFoldDB" id="A0A975L8G6"/>
<dbReference type="RefSeq" id="WP_378741373.1">
    <property type="nucleotide sequence ID" value="NZ_CBDRIY010000016.1"/>
</dbReference>
<keyword evidence="2" id="KW-1133">Transmembrane helix</keyword>
<keyword evidence="4" id="KW-1185">Reference proteome</keyword>
<keyword evidence="2" id="KW-0472">Membrane</keyword>
<evidence type="ECO:0000313" key="4">
    <source>
        <dbReference type="Proteomes" id="UP000682416"/>
    </source>
</evidence>
<proteinExistence type="predicted"/>
<dbReference type="Proteomes" id="UP000682416">
    <property type="component" value="Chromosome"/>
</dbReference>
<dbReference type="KEGG" id="nec:KGD82_18530"/>
<feature type="compositionally biased region" description="Low complexity" evidence="1">
    <location>
        <begin position="13"/>
        <end position="28"/>
    </location>
</feature>
<evidence type="ECO:0000256" key="2">
    <source>
        <dbReference type="SAM" id="Phobius"/>
    </source>
</evidence>
<feature type="region of interest" description="Disordered" evidence="1">
    <location>
        <begin position="1"/>
        <end position="52"/>
    </location>
</feature>
<accession>A0A975L8G6</accession>